<dbReference type="EMBL" id="LDTZ01000014">
    <property type="protein sequence ID" value="KNA92426.1"/>
    <property type="molecule type" value="Genomic_DNA"/>
</dbReference>
<protein>
    <submittedName>
        <fullName evidence="3">Methyltransferase</fullName>
    </submittedName>
</protein>
<dbReference type="InterPro" id="IPR013217">
    <property type="entry name" value="Methyltransf_12"/>
</dbReference>
<dbReference type="Pfam" id="PF08242">
    <property type="entry name" value="Methyltransf_12"/>
    <property type="match status" value="1"/>
</dbReference>
<dbReference type="SUPFAM" id="SSF53335">
    <property type="entry name" value="S-adenosyl-L-methionine-dependent methyltransferases"/>
    <property type="match status" value="1"/>
</dbReference>
<keyword evidence="4" id="KW-1185">Reference proteome</keyword>
<feature type="region of interest" description="Disordered" evidence="1">
    <location>
        <begin position="1"/>
        <end position="31"/>
    </location>
</feature>
<gene>
    <name evidence="3" type="ORF">ABW18_03570</name>
</gene>
<reference evidence="3 4" key="1">
    <citation type="submission" date="2015-05" db="EMBL/GenBank/DDBJ databases">
        <title>Draft genome sequence of the bacterium Gordonia jacobaea a new member of the Gordonia genus.</title>
        <authorList>
            <person name="Jimenez-Galisteo G."/>
            <person name="Dominguez A."/>
            <person name="Munoz E."/>
            <person name="Vinas M."/>
        </authorList>
    </citation>
    <scope>NUCLEOTIDE SEQUENCE [LARGE SCALE GENOMIC DNA]</scope>
    <source>
        <strain evidence="4">mv1</strain>
    </source>
</reference>
<dbReference type="GO" id="GO:0008168">
    <property type="term" value="F:methyltransferase activity"/>
    <property type="evidence" value="ECO:0007669"/>
    <property type="project" value="UniProtKB-KW"/>
</dbReference>
<dbReference type="Proteomes" id="UP000037247">
    <property type="component" value="Unassembled WGS sequence"/>
</dbReference>
<name>A0ABR5IGF0_9ACTN</name>
<dbReference type="CDD" id="cd02440">
    <property type="entry name" value="AdoMet_MTases"/>
    <property type="match status" value="1"/>
</dbReference>
<dbReference type="GO" id="GO:0032259">
    <property type="term" value="P:methylation"/>
    <property type="evidence" value="ECO:0007669"/>
    <property type="project" value="UniProtKB-KW"/>
</dbReference>
<evidence type="ECO:0000313" key="3">
    <source>
        <dbReference type="EMBL" id="KNA92426.1"/>
    </source>
</evidence>
<keyword evidence="3" id="KW-0808">Transferase</keyword>
<evidence type="ECO:0000259" key="2">
    <source>
        <dbReference type="Pfam" id="PF08242"/>
    </source>
</evidence>
<feature type="domain" description="Methyltransferase type 12" evidence="2">
    <location>
        <begin position="69"/>
        <end position="162"/>
    </location>
</feature>
<dbReference type="InterPro" id="IPR029063">
    <property type="entry name" value="SAM-dependent_MTases_sf"/>
</dbReference>
<comment type="caution">
    <text evidence="3">The sequence shown here is derived from an EMBL/GenBank/DDBJ whole genome shotgun (WGS) entry which is preliminary data.</text>
</comment>
<organism evidence="3 4">
    <name type="scientific">Gordonia jacobaea</name>
    <dbReference type="NCBI Taxonomy" id="122202"/>
    <lineage>
        <taxon>Bacteria</taxon>
        <taxon>Bacillati</taxon>
        <taxon>Actinomycetota</taxon>
        <taxon>Actinomycetes</taxon>
        <taxon>Mycobacteriales</taxon>
        <taxon>Gordoniaceae</taxon>
        <taxon>Gordonia</taxon>
    </lineage>
</organism>
<evidence type="ECO:0000313" key="4">
    <source>
        <dbReference type="Proteomes" id="UP000037247"/>
    </source>
</evidence>
<sequence length="293" mass="31389">MPQTHELANLGAMGHDSHPHGHGHGHQHEHQGEDMVEMLELDAAVMGSYLDTATDRIRATLGREPSVIVDVGAGTGVGVRALARAFPTAEIIGVDASPEMTAHIDAACHPRVRTAIADLDNGWPAAIPDADVIWASSSLHHIADPDAFLRTAAAHLKPGGVLAIIEMTSPPLFLPSGNPLEERIAAAMSTQEMNPFADWTQAFSQADLDVVECVDLSVEISEITPTVLRYGTSWLSRIRTGLADDLTADDLAAIDALVDDESPSSLARRTDLNVRSGRRMWITKPHSTTDTTL</sequence>
<proteinExistence type="predicted"/>
<dbReference type="PANTHER" id="PTHR43591">
    <property type="entry name" value="METHYLTRANSFERASE"/>
    <property type="match status" value="1"/>
</dbReference>
<keyword evidence="3" id="KW-0489">Methyltransferase</keyword>
<accession>A0ABR5IGF0</accession>
<evidence type="ECO:0000256" key="1">
    <source>
        <dbReference type="SAM" id="MobiDB-lite"/>
    </source>
</evidence>
<dbReference type="Gene3D" id="3.40.50.150">
    <property type="entry name" value="Vaccinia Virus protein VP39"/>
    <property type="match status" value="1"/>
</dbReference>